<keyword evidence="4" id="KW-0560">Oxidoreductase</keyword>
<dbReference type="GO" id="GO:0051287">
    <property type="term" value="F:NAD binding"/>
    <property type="evidence" value="ECO:0007669"/>
    <property type="project" value="InterPro"/>
</dbReference>
<dbReference type="PANTHER" id="PTHR23406">
    <property type="entry name" value="MALIC ENZYME-RELATED"/>
    <property type="match status" value="1"/>
</dbReference>
<evidence type="ECO:0000256" key="6">
    <source>
        <dbReference type="PIRSR" id="PIRSR000106-1"/>
    </source>
</evidence>
<dbReference type="OrthoDB" id="3314528at2"/>
<dbReference type="SUPFAM" id="SSF51735">
    <property type="entry name" value="NAD(P)-binding Rossmann-fold domains"/>
    <property type="match status" value="1"/>
</dbReference>
<feature type="active site" description="Proton donor" evidence="6">
    <location>
        <position position="108"/>
    </location>
</feature>
<dbReference type="STRING" id="1842532.A7E78_14250"/>
<comment type="cofactor">
    <cofactor evidence="1">
        <name>Mn(2+)</name>
        <dbReference type="ChEBI" id="CHEBI:29035"/>
    </cofactor>
</comment>
<dbReference type="Pfam" id="PF03949">
    <property type="entry name" value="Malic_M"/>
    <property type="match status" value="1"/>
</dbReference>
<dbReference type="Gene3D" id="3.40.50.720">
    <property type="entry name" value="NAD(P)-binding Rossmann-like Domain"/>
    <property type="match status" value="1"/>
</dbReference>
<evidence type="ECO:0000313" key="12">
    <source>
        <dbReference type="EMBL" id="APG28889.1"/>
    </source>
</evidence>
<dbReference type="Proteomes" id="UP000182517">
    <property type="component" value="Chromosome"/>
</dbReference>
<accession>A0A1L3GSI6</accession>
<dbReference type="InterPro" id="IPR036291">
    <property type="entry name" value="NAD(P)-bd_dom_sf"/>
</dbReference>
<feature type="binding site" evidence="7">
    <location>
        <position position="457"/>
    </location>
    <ligand>
        <name>(S)-malate</name>
        <dbReference type="ChEBI" id="CHEBI:15589"/>
    </ligand>
</feature>
<dbReference type="CDD" id="cd05312">
    <property type="entry name" value="NAD_bind_1_malic_enz"/>
    <property type="match status" value="1"/>
</dbReference>
<dbReference type="SMART" id="SM00919">
    <property type="entry name" value="Malic_M"/>
    <property type="match status" value="1"/>
</dbReference>
<dbReference type="FunFam" id="3.40.50.10380:FF:000001">
    <property type="entry name" value="NAD-dependent malic enzyme"/>
    <property type="match status" value="1"/>
</dbReference>
<evidence type="ECO:0000313" key="13">
    <source>
        <dbReference type="Proteomes" id="UP000182517"/>
    </source>
</evidence>
<evidence type="ECO:0000256" key="5">
    <source>
        <dbReference type="ARBA" id="ARBA00023027"/>
    </source>
</evidence>
<organism evidence="12 13">
    <name type="scientific">Syntrophotalea acetylenivorans</name>
    <dbReference type="NCBI Taxonomy" id="1842532"/>
    <lineage>
        <taxon>Bacteria</taxon>
        <taxon>Pseudomonadati</taxon>
        <taxon>Thermodesulfobacteriota</taxon>
        <taxon>Desulfuromonadia</taxon>
        <taxon>Desulfuromonadales</taxon>
        <taxon>Syntrophotaleaceae</taxon>
        <taxon>Syntrophotalea</taxon>
    </lineage>
</organism>
<dbReference type="PANTHER" id="PTHR23406:SF90">
    <property type="entry name" value="MALIC ENZYME-RELATED"/>
    <property type="match status" value="1"/>
</dbReference>
<dbReference type="PRINTS" id="PR00072">
    <property type="entry name" value="MALOXRDTASE"/>
</dbReference>
<dbReference type="Gene3D" id="3.40.50.10380">
    <property type="entry name" value="Malic enzyme, N-terminal domain"/>
    <property type="match status" value="1"/>
</dbReference>
<feature type="binding site" evidence="8">
    <location>
        <position position="274"/>
    </location>
    <ligand>
        <name>a divalent metal cation</name>
        <dbReference type="ChEBI" id="CHEBI:60240"/>
    </ligand>
</feature>
<evidence type="ECO:0000259" key="10">
    <source>
        <dbReference type="SMART" id="SM00919"/>
    </source>
</evidence>
<gene>
    <name evidence="12" type="ORF">A7E78_14250</name>
</gene>
<evidence type="ECO:0000256" key="7">
    <source>
        <dbReference type="PIRSR" id="PIRSR000106-2"/>
    </source>
</evidence>
<dbReference type="InterPro" id="IPR012302">
    <property type="entry name" value="Malic_NAD-bd"/>
</dbReference>
<feature type="binding site" evidence="8">
    <location>
        <position position="250"/>
    </location>
    <ligand>
        <name>a divalent metal cation</name>
        <dbReference type="ChEBI" id="CHEBI:60240"/>
    </ligand>
</feature>
<dbReference type="InterPro" id="IPR015884">
    <property type="entry name" value="Malic_enzyme_CS"/>
</dbReference>
<dbReference type="InterPro" id="IPR012301">
    <property type="entry name" value="Malic_N_dom"/>
</dbReference>
<dbReference type="GO" id="GO:0046872">
    <property type="term" value="F:metal ion binding"/>
    <property type="evidence" value="ECO:0007669"/>
    <property type="project" value="UniProtKB-KW"/>
</dbReference>
<evidence type="ECO:0000256" key="2">
    <source>
        <dbReference type="ARBA" id="ARBA00008785"/>
    </source>
</evidence>
<feature type="domain" description="Malic enzyme N-terminal" evidence="11">
    <location>
        <begin position="85"/>
        <end position="265"/>
    </location>
</feature>
<dbReference type="PROSITE" id="PS00331">
    <property type="entry name" value="MALIC_ENZYMES"/>
    <property type="match status" value="1"/>
</dbReference>
<comment type="similarity">
    <text evidence="2 9">Belongs to the malic enzymes family.</text>
</comment>
<feature type="domain" description="Malic enzyme NAD-binding" evidence="10">
    <location>
        <begin position="275"/>
        <end position="526"/>
    </location>
</feature>
<evidence type="ECO:0000256" key="3">
    <source>
        <dbReference type="ARBA" id="ARBA00022723"/>
    </source>
</evidence>
<dbReference type="SMART" id="SM01274">
    <property type="entry name" value="malic"/>
    <property type="match status" value="1"/>
</dbReference>
<dbReference type="InterPro" id="IPR037062">
    <property type="entry name" value="Malic_N_dom_sf"/>
</dbReference>
<keyword evidence="13" id="KW-1185">Reference proteome</keyword>
<dbReference type="SUPFAM" id="SSF53223">
    <property type="entry name" value="Aminoacid dehydrogenase-like, N-terminal domain"/>
    <property type="match status" value="1"/>
</dbReference>
<proteinExistence type="inferred from homology"/>
<feature type="binding site" evidence="7">
    <location>
        <position position="413"/>
    </location>
    <ligand>
        <name>(S)-malate</name>
        <dbReference type="ChEBI" id="CHEBI:15589"/>
    </ligand>
</feature>
<feature type="active site" description="Proton acceptor" evidence="6">
    <location>
        <position position="179"/>
    </location>
</feature>
<evidence type="ECO:0000256" key="8">
    <source>
        <dbReference type="PIRSR" id="PIRSR000106-3"/>
    </source>
</evidence>
<keyword evidence="3 8" id="KW-0479">Metal-binding</keyword>
<dbReference type="KEGG" id="pef:A7E78_14250"/>
<evidence type="ECO:0000259" key="11">
    <source>
        <dbReference type="SMART" id="SM01274"/>
    </source>
</evidence>
<dbReference type="PIRSF" id="PIRSF000106">
    <property type="entry name" value="ME"/>
    <property type="match status" value="1"/>
</dbReference>
<dbReference type="EMBL" id="CP015519">
    <property type="protein sequence ID" value="APG28889.1"/>
    <property type="molecule type" value="Genomic_DNA"/>
</dbReference>
<dbReference type="GO" id="GO:0004473">
    <property type="term" value="F:malate dehydrogenase (decarboxylating) (NADP+) activity"/>
    <property type="evidence" value="ECO:0007669"/>
    <property type="project" value="TreeGrafter"/>
</dbReference>
<dbReference type="GO" id="GO:0006108">
    <property type="term" value="P:malate metabolic process"/>
    <property type="evidence" value="ECO:0007669"/>
    <property type="project" value="TreeGrafter"/>
</dbReference>
<sequence length="556" mass="60764">MTEENPTSPYLGRPGVPLPTGNDLLQNPMLNKGTAFSCAERESLGLIGLLPAHVSTMDDQVSRVMEGVRRNNTALGKYIAMMALFDRNRALFYRVVTDHLQELMPVIYTPTVGQACKQFSHIYRKGRGLYLSAVHKGRIAELLRNWSYEDVRMVVVTDGERILGLGDLGVDGMGIPVGKLSLYTACAGIHPTYCLPVTIDVGTNNDELLRDPLYLGMRQPRIRGAEYDELIEEFVLAVQEVFPRAVIQFEDFANCNAFRLLKTYQNRVCCFNDDIQGTASVALAGIYAALRLTGSTLTEQTFLFLGAGEAGTGTGSLLVAALMAEGLSEEQARQRCWFVDSKGLVVKNRKELAIHKRPFAHDYPQQTDLLRAVRSLKPTALIGVSGQGQAFNHAVMAEMASLNKRPIIFALSNPTSNSECTAEQAYAATGGRAIFASGSPFAPVALDKRILVPGQGNNVYIFPAIGLAAMATGAERITDEMFLAAARALAAQVTDADLAQSSVYPPLTKIREVSASIAVAVAELVYERGLARTKRPADLLNYIYTWMYQPAYPDYV</sequence>
<keyword evidence="5" id="KW-0520">NAD</keyword>
<dbReference type="Pfam" id="PF00390">
    <property type="entry name" value="malic"/>
    <property type="match status" value="1"/>
</dbReference>
<reference evidence="12 13" key="1">
    <citation type="journal article" date="2017" name="Genome Announc.">
        <title>Complete Genome Sequences of Two Acetylene-Fermenting Pelobacter acetylenicus Strains.</title>
        <authorList>
            <person name="Sutton J.M."/>
            <person name="Baesman S.M."/>
            <person name="Fierst J.L."/>
            <person name="Poret-Peterson A.T."/>
            <person name="Oremland R.S."/>
            <person name="Dunlap D.S."/>
            <person name="Akob D.M."/>
        </authorList>
    </citation>
    <scope>NUCLEOTIDE SEQUENCE [LARGE SCALE GENOMIC DNA]</scope>
    <source>
        <strain evidence="12 13">SFB93</strain>
    </source>
</reference>
<comment type="cofactor">
    <cofactor evidence="8">
        <name>Mg(2+)</name>
        <dbReference type="ChEBI" id="CHEBI:18420"/>
    </cofactor>
    <cofactor evidence="8">
        <name>Mn(2+)</name>
        <dbReference type="ChEBI" id="CHEBI:29035"/>
    </cofactor>
    <text evidence="8">Divalent metal cations. Prefers magnesium or manganese.</text>
</comment>
<dbReference type="InterPro" id="IPR001891">
    <property type="entry name" value="Malic_OxRdtase"/>
</dbReference>
<feature type="binding site" evidence="8">
    <location>
        <position position="251"/>
    </location>
    <ligand>
        <name>a divalent metal cation</name>
        <dbReference type="ChEBI" id="CHEBI:60240"/>
    </ligand>
</feature>
<dbReference type="AlphaFoldDB" id="A0A1L3GSI6"/>
<feature type="binding site" evidence="7">
    <location>
        <position position="161"/>
    </location>
    <ligand>
        <name>(S)-malate</name>
        <dbReference type="ChEBI" id="CHEBI:15589"/>
    </ligand>
</feature>
<protein>
    <submittedName>
        <fullName evidence="12">NAD-dependent malic enzyme</fullName>
    </submittedName>
</protein>
<evidence type="ECO:0000256" key="4">
    <source>
        <dbReference type="ARBA" id="ARBA00023002"/>
    </source>
</evidence>
<dbReference type="RefSeq" id="WP_072284912.1">
    <property type="nucleotide sequence ID" value="NZ_CP015519.1"/>
</dbReference>
<evidence type="ECO:0000256" key="9">
    <source>
        <dbReference type="RuleBase" id="RU003427"/>
    </source>
</evidence>
<dbReference type="NCBIfam" id="NF010052">
    <property type="entry name" value="PRK13529.1"/>
    <property type="match status" value="1"/>
</dbReference>
<dbReference type="InterPro" id="IPR046346">
    <property type="entry name" value="Aminoacid_DH-like_N_sf"/>
</dbReference>
<evidence type="ECO:0000256" key="1">
    <source>
        <dbReference type="ARBA" id="ARBA00001936"/>
    </source>
</evidence>
<name>A0A1L3GSI6_9BACT</name>
<dbReference type="FunFam" id="3.40.50.720:FF:000060">
    <property type="entry name" value="Malic enzyme"/>
    <property type="match status" value="1"/>
</dbReference>